<accession>K3WMT9</accession>
<proteinExistence type="predicted"/>
<sequence>MRRAICVRMRVLPRAFAQIQSARRALRNWAKDREDVQFQFKCTQCGKCCTGKGGRVRVNDREIDEIARVTAMATADIKAQYLRHSDAEDQWFIQQTVDDTQCVFLEGNKCSIYQARPTQCRTFPWWPQNLISDYDWHVAARDCEGIITTTTTAKNAAATGGIPPSTAYSFDKILPEAIVHDIHRSGENFTYNELTEMIDDLQDVDENFVPEYKSELTAKFSRHIVYRDEDVTVMDTFFESVAPTRCFFFNDRIHLIQSEVALSLHSTVDDPDLEQSGAHSIDRDTLMLDVHRAMCIPFVWKTHDDEELNVAVLGSGAASLPLFLLKHIKQISRLDAVEPSATVNKVARKFFELEDAEASDARLNVHESMGEAFVDAQKEQGTITYDVIAIDVESGEWEKGIKAPPFSMLSLEFLTSVKQLLTPNGVLVVNVIAETPTALGATKAAFREVFRSTRVVVQLPSNAVFYLFNDGEPQQPPSATCSTDKNQLLESLSKDEFQMQRVQSPALLQSIASDVQPF</sequence>
<dbReference type="EnsemblProtists" id="PYU1_T006281">
    <property type="protein sequence ID" value="PYU1_T006281"/>
    <property type="gene ID" value="PYU1_G006269"/>
</dbReference>
<dbReference type="HOGENOM" id="CLU_045765_0_0_1"/>
<dbReference type="EMBL" id="GL376625">
    <property type="status" value="NOT_ANNOTATED_CDS"/>
    <property type="molecule type" value="Genomic_DNA"/>
</dbReference>
<dbReference type="AlphaFoldDB" id="K3WMT9"/>
<keyword evidence="2" id="KW-1185">Reference proteome</keyword>
<evidence type="ECO:0000313" key="1">
    <source>
        <dbReference type="EnsemblProtists" id="PYU1_T006281"/>
    </source>
</evidence>
<dbReference type="PANTHER" id="PTHR35866">
    <property type="entry name" value="PUTATIVE-RELATED"/>
    <property type="match status" value="1"/>
</dbReference>
<dbReference type="Pfam" id="PF01564">
    <property type="entry name" value="Spermine_synth"/>
    <property type="match status" value="1"/>
</dbReference>
<reference evidence="2" key="1">
    <citation type="journal article" date="2010" name="Genome Biol.">
        <title>Genome sequence of the necrotrophic plant pathogen Pythium ultimum reveals original pathogenicity mechanisms and effector repertoire.</title>
        <authorList>
            <person name="Levesque C.A."/>
            <person name="Brouwer H."/>
            <person name="Cano L."/>
            <person name="Hamilton J.P."/>
            <person name="Holt C."/>
            <person name="Huitema E."/>
            <person name="Raffaele S."/>
            <person name="Robideau G.P."/>
            <person name="Thines M."/>
            <person name="Win J."/>
            <person name="Zerillo M.M."/>
            <person name="Beakes G.W."/>
            <person name="Boore J.L."/>
            <person name="Busam D."/>
            <person name="Dumas B."/>
            <person name="Ferriera S."/>
            <person name="Fuerstenberg S.I."/>
            <person name="Gachon C.M."/>
            <person name="Gaulin E."/>
            <person name="Govers F."/>
            <person name="Grenville-Briggs L."/>
            <person name="Horner N."/>
            <person name="Hostetler J."/>
            <person name="Jiang R.H."/>
            <person name="Johnson J."/>
            <person name="Krajaejun T."/>
            <person name="Lin H."/>
            <person name="Meijer H.J."/>
            <person name="Moore B."/>
            <person name="Morris P."/>
            <person name="Phuntmart V."/>
            <person name="Puiu D."/>
            <person name="Shetty J."/>
            <person name="Stajich J.E."/>
            <person name="Tripathy S."/>
            <person name="Wawra S."/>
            <person name="van West P."/>
            <person name="Whitty B.R."/>
            <person name="Coutinho P.M."/>
            <person name="Henrissat B."/>
            <person name="Martin F."/>
            <person name="Thomas P.D."/>
            <person name="Tyler B.M."/>
            <person name="De Vries R.P."/>
            <person name="Kamoun S."/>
            <person name="Yandell M."/>
            <person name="Tisserat N."/>
            <person name="Buell C.R."/>
        </authorList>
    </citation>
    <scope>NUCLEOTIDE SEQUENCE</scope>
    <source>
        <strain evidence="2">DAOM:BR144</strain>
    </source>
</reference>
<protein>
    <recommendedName>
        <fullName evidence="3">Methyltransferase domain-containing protein</fullName>
    </recommendedName>
</protein>
<dbReference type="Gene3D" id="3.40.50.150">
    <property type="entry name" value="Vaccinia Virus protein VP39"/>
    <property type="match status" value="1"/>
</dbReference>
<dbReference type="OMA" id="MAINVIT"/>
<name>K3WMT9_GLOUD</name>
<evidence type="ECO:0000313" key="2">
    <source>
        <dbReference type="Proteomes" id="UP000019132"/>
    </source>
</evidence>
<dbReference type="PANTHER" id="PTHR35866:SF1">
    <property type="entry name" value="YKGJ FAMILY CYSTEINE CLUSTER PROTEIN"/>
    <property type="match status" value="1"/>
</dbReference>
<dbReference type="Proteomes" id="UP000019132">
    <property type="component" value="Unassembled WGS sequence"/>
</dbReference>
<dbReference type="InterPro" id="IPR005358">
    <property type="entry name" value="Puta_zinc/iron-chelating_dom"/>
</dbReference>
<dbReference type="InterPro" id="IPR029063">
    <property type="entry name" value="SAM-dependent_MTases_sf"/>
</dbReference>
<dbReference type="SUPFAM" id="SSF53335">
    <property type="entry name" value="S-adenosyl-L-methionine-dependent methyltransferases"/>
    <property type="match status" value="1"/>
</dbReference>
<dbReference type="VEuPathDB" id="FungiDB:PYU1_G006269"/>
<dbReference type="eggNOG" id="KOG2352">
    <property type="taxonomic scope" value="Eukaryota"/>
</dbReference>
<evidence type="ECO:0008006" key="3">
    <source>
        <dbReference type="Google" id="ProtNLM"/>
    </source>
</evidence>
<dbReference type="Pfam" id="PF03692">
    <property type="entry name" value="CxxCxxCC"/>
    <property type="match status" value="1"/>
</dbReference>
<dbReference type="InParanoid" id="K3WMT9"/>
<reference evidence="2" key="2">
    <citation type="submission" date="2010-04" db="EMBL/GenBank/DDBJ databases">
        <authorList>
            <person name="Buell R."/>
            <person name="Hamilton J."/>
            <person name="Hostetler J."/>
        </authorList>
    </citation>
    <scope>NUCLEOTIDE SEQUENCE [LARGE SCALE GENOMIC DNA]</scope>
    <source>
        <strain evidence="2">DAOM:BR144</strain>
    </source>
</reference>
<organism evidence="1 2">
    <name type="scientific">Globisporangium ultimum (strain ATCC 200006 / CBS 805.95 / DAOM BR144)</name>
    <name type="common">Pythium ultimum</name>
    <dbReference type="NCBI Taxonomy" id="431595"/>
    <lineage>
        <taxon>Eukaryota</taxon>
        <taxon>Sar</taxon>
        <taxon>Stramenopiles</taxon>
        <taxon>Oomycota</taxon>
        <taxon>Peronosporomycetes</taxon>
        <taxon>Pythiales</taxon>
        <taxon>Pythiaceae</taxon>
        <taxon>Globisporangium</taxon>
    </lineage>
</organism>
<reference evidence="1" key="3">
    <citation type="submission" date="2015-02" db="UniProtKB">
        <authorList>
            <consortium name="EnsemblProtists"/>
        </authorList>
    </citation>
    <scope>IDENTIFICATION</scope>
    <source>
        <strain evidence="1">DAOM BR144</strain>
    </source>
</reference>